<proteinExistence type="predicted"/>
<evidence type="ECO:0000313" key="3">
    <source>
        <dbReference type="Proteomes" id="UP000186553"/>
    </source>
</evidence>
<dbReference type="EMBL" id="MBDL01000011">
    <property type="protein sequence ID" value="ODA12431.1"/>
    <property type="molecule type" value="Genomic_DNA"/>
</dbReference>
<dbReference type="Proteomes" id="UP000186553">
    <property type="component" value="Unassembled WGS sequence"/>
</dbReference>
<keyword evidence="3" id="KW-1185">Reference proteome</keyword>
<keyword evidence="1" id="KW-1133">Transmembrane helix</keyword>
<protein>
    <recommendedName>
        <fullName evidence="4">Phage holin family protein</fullName>
    </recommendedName>
</protein>
<name>A0A1C3CUN2_9GAMM</name>
<keyword evidence="1" id="KW-0812">Transmembrane</keyword>
<feature type="transmembrane region" description="Helical" evidence="1">
    <location>
        <begin position="67"/>
        <end position="84"/>
    </location>
</feature>
<evidence type="ECO:0000313" key="2">
    <source>
        <dbReference type="EMBL" id="ODA12431.1"/>
    </source>
</evidence>
<feature type="transmembrane region" description="Helical" evidence="1">
    <location>
        <begin position="42"/>
        <end position="61"/>
    </location>
</feature>
<dbReference type="AlphaFoldDB" id="A0A1C3CUN2"/>
<comment type="caution">
    <text evidence="2">The sequence shown here is derived from an EMBL/GenBank/DDBJ whole genome shotgun (WGS) entry which is preliminary data.</text>
</comment>
<evidence type="ECO:0008006" key="4">
    <source>
        <dbReference type="Google" id="ProtNLM"/>
    </source>
</evidence>
<keyword evidence="1" id="KW-0472">Membrane</keyword>
<gene>
    <name evidence="2" type="ORF">BBP83_11115</name>
</gene>
<dbReference type="RefSeq" id="WP_068888924.1">
    <property type="nucleotide sequence ID" value="NZ_CBCRUU010000014.1"/>
</dbReference>
<feature type="transmembrane region" description="Helical" evidence="1">
    <location>
        <begin position="12"/>
        <end position="30"/>
    </location>
</feature>
<accession>A0A1C3CUN2</accession>
<dbReference type="STRING" id="1891224.BBP83_11115"/>
<evidence type="ECO:0000256" key="1">
    <source>
        <dbReference type="SAM" id="Phobius"/>
    </source>
</evidence>
<sequence length="98" mass="11114">MTYLLTSPVAQLIFSVIAVLCYVACAFRILCFDHLHEQSCSFRLFAVVLIGAFLAQSLHIIFIKDPVTVWDAIFSIFLVLFIFRNKGDVVSMLRSHTT</sequence>
<reference evidence="2 3" key="1">
    <citation type="submission" date="2016-07" db="EMBL/GenBank/DDBJ databases">
        <title>Acinetobacter sp. ANC 4603.</title>
        <authorList>
            <person name="Radolfova-Krizova L."/>
            <person name="Nemec A."/>
        </authorList>
    </citation>
    <scope>NUCLEOTIDE SEQUENCE [LARGE SCALE GENOMIC DNA]</scope>
    <source>
        <strain evidence="2 3">ANC 4603</strain>
    </source>
</reference>
<organism evidence="2 3">
    <name type="scientific">Acinetobacter celticus</name>
    <dbReference type="NCBI Taxonomy" id="1891224"/>
    <lineage>
        <taxon>Bacteria</taxon>
        <taxon>Pseudomonadati</taxon>
        <taxon>Pseudomonadota</taxon>
        <taxon>Gammaproteobacteria</taxon>
        <taxon>Moraxellales</taxon>
        <taxon>Moraxellaceae</taxon>
        <taxon>Acinetobacter</taxon>
    </lineage>
</organism>
<dbReference type="OrthoDB" id="6707830at2"/>